<keyword evidence="3" id="KW-0808">Transferase</keyword>
<evidence type="ECO:0000313" key="2">
    <source>
        <dbReference type="EMBL" id="KAF3889518.1"/>
    </source>
</evidence>
<proteinExistence type="predicted"/>
<dbReference type="PANTHER" id="PTHR22916:SF3">
    <property type="entry name" value="UDP-GLCNAC:BETAGAL BETA-1,3-N-ACETYLGLUCOSAMINYLTRANSFERASE-LIKE PROTEIN 1"/>
    <property type="match status" value="1"/>
</dbReference>
<dbReference type="Pfam" id="PF00535">
    <property type="entry name" value="Glycos_transf_2"/>
    <property type="match status" value="1"/>
</dbReference>
<reference evidence="3" key="1">
    <citation type="journal article" date="2015" name="Genome Announc.">
        <title>Draft Genome Sequence of Tolypothrix boutellei Strain VB521301.</title>
        <authorList>
            <person name="Chandrababunaidu M.M."/>
            <person name="Singh D."/>
            <person name="Sen D."/>
            <person name="Bhan S."/>
            <person name="Das S."/>
            <person name="Gupta A."/>
            <person name="Adhikary S.P."/>
            <person name="Tripathy S."/>
        </authorList>
    </citation>
    <scope>NUCLEOTIDE SEQUENCE</scope>
    <source>
        <strain evidence="3">VB521301</strain>
    </source>
</reference>
<evidence type="ECO:0000313" key="4">
    <source>
        <dbReference type="Proteomes" id="UP000029738"/>
    </source>
</evidence>
<evidence type="ECO:0000313" key="3">
    <source>
        <dbReference type="EMBL" id="KIE07073.1"/>
    </source>
</evidence>
<dbReference type="Gene3D" id="3.90.550.10">
    <property type="entry name" value="Spore Coat Polysaccharide Biosynthesis Protein SpsA, Chain A"/>
    <property type="match status" value="1"/>
</dbReference>
<dbReference type="Proteomes" id="UP000029738">
    <property type="component" value="Unassembled WGS sequence"/>
</dbReference>
<sequence length="328" mass="37402">MEPLVSVVIPTYCRPQLVKRAVMSALAQTLKDIEVIVVIDGPQPETRTALSEIDDSRLRLIELPTNQGSRVARNTGISAASAKWLAFLDDDDEWMPKKLEMQLETARLSQFKLPIISCYLKAQTPQGDSIWPRRVPKISEPLSEYLFVRKTLFQGEGIIQSSTIFTAKELLEKVPFSIAIQRHDDWDWILRAVSVEGVGVEFVPEVLSIWYVGDARPTLSSSKNWQFSLDWIREKRSLVTSRAYSSFILAEVSARAARTGDWKAFFFLLWEAIRFGKPQLMDIFLCLGMWLIPTEKRTWLRLLLTKKPKSVSHEQTPPKESGYESVGV</sequence>
<gene>
    <name evidence="3" type="ORF">DA73_0238430</name>
    <name evidence="2" type="ORF">DA73_0400031605</name>
</gene>
<dbReference type="OrthoDB" id="9812327at2"/>
<dbReference type="SUPFAM" id="SSF53448">
    <property type="entry name" value="Nucleotide-diphospho-sugar transferases"/>
    <property type="match status" value="1"/>
</dbReference>
<dbReference type="EMBL" id="JHEG02000059">
    <property type="protein sequence ID" value="KIE07073.1"/>
    <property type="molecule type" value="Genomic_DNA"/>
</dbReference>
<dbReference type="CDD" id="cd00761">
    <property type="entry name" value="Glyco_tranf_GTA_type"/>
    <property type="match status" value="1"/>
</dbReference>
<reference evidence="2" key="2">
    <citation type="submission" date="2019-11" db="EMBL/GenBank/DDBJ databases">
        <title>Improved Assembly of Tolypothrix boutellei genome.</title>
        <authorList>
            <person name="Sarangi A.N."/>
            <person name="Mukherjee M."/>
            <person name="Ghosh S."/>
            <person name="Singh D."/>
            <person name="Das A."/>
            <person name="Kant S."/>
            <person name="Prusty A."/>
            <person name="Tripathy S."/>
        </authorList>
    </citation>
    <scope>NUCLEOTIDE SEQUENCE</scope>
    <source>
        <strain evidence="2">VB521301</strain>
    </source>
</reference>
<dbReference type="InterPro" id="IPR029044">
    <property type="entry name" value="Nucleotide-diphossugar_trans"/>
</dbReference>
<protein>
    <submittedName>
        <fullName evidence="3">Glycosyl transferase</fullName>
    </submittedName>
    <submittedName>
        <fullName evidence="2">Glycosyltransferase family 2 protein</fullName>
    </submittedName>
</protein>
<dbReference type="PANTHER" id="PTHR22916">
    <property type="entry name" value="GLYCOSYLTRANSFERASE"/>
    <property type="match status" value="1"/>
</dbReference>
<dbReference type="AlphaFoldDB" id="A0A0C1QT85"/>
<dbReference type="STRING" id="1479485.DA73_0238430"/>
<keyword evidence="4" id="KW-1185">Reference proteome</keyword>
<name>A0A0C1QT85_9CYAN</name>
<dbReference type="GO" id="GO:0016758">
    <property type="term" value="F:hexosyltransferase activity"/>
    <property type="evidence" value="ECO:0007669"/>
    <property type="project" value="UniProtKB-ARBA"/>
</dbReference>
<organism evidence="3">
    <name type="scientific">Tolypothrix bouteillei VB521301</name>
    <dbReference type="NCBI Taxonomy" id="1479485"/>
    <lineage>
        <taxon>Bacteria</taxon>
        <taxon>Bacillati</taxon>
        <taxon>Cyanobacteriota</taxon>
        <taxon>Cyanophyceae</taxon>
        <taxon>Nostocales</taxon>
        <taxon>Tolypothrichaceae</taxon>
        <taxon>Tolypothrix</taxon>
    </lineage>
</organism>
<comment type="caution">
    <text evidence="3">The sequence shown here is derived from an EMBL/GenBank/DDBJ whole genome shotgun (WGS) entry which is preliminary data.</text>
</comment>
<dbReference type="EMBL" id="JHEG04000001">
    <property type="protein sequence ID" value="KAF3889518.1"/>
    <property type="molecule type" value="Genomic_DNA"/>
</dbReference>
<feature type="domain" description="Glycosyltransferase 2-like" evidence="1">
    <location>
        <begin position="6"/>
        <end position="107"/>
    </location>
</feature>
<accession>A0A0C1QT85</accession>
<evidence type="ECO:0000259" key="1">
    <source>
        <dbReference type="Pfam" id="PF00535"/>
    </source>
</evidence>
<dbReference type="InterPro" id="IPR001173">
    <property type="entry name" value="Glyco_trans_2-like"/>
</dbReference>